<evidence type="ECO:0008006" key="3">
    <source>
        <dbReference type="Google" id="ProtNLM"/>
    </source>
</evidence>
<name>A0A1I3EGX3_9RHOB</name>
<keyword evidence="2" id="KW-1185">Reference proteome</keyword>
<accession>A0A1I3EGX3</accession>
<dbReference type="RefSeq" id="WP_092859148.1">
    <property type="nucleotide sequence ID" value="NZ_FOQH01000003.1"/>
</dbReference>
<evidence type="ECO:0000313" key="1">
    <source>
        <dbReference type="EMBL" id="SFH98255.1"/>
    </source>
</evidence>
<reference evidence="1 2" key="1">
    <citation type="submission" date="2016-10" db="EMBL/GenBank/DDBJ databases">
        <authorList>
            <person name="de Groot N.N."/>
        </authorList>
    </citation>
    <scope>NUCLEOTIDE SEQUENCE [LARGE SCALE GENOMIC DNA]</scope>
    <source>
        <strain evidence="1 2">CGMCC 1.11030</strain>
    </source>
</reference>
<dbReference type="EMBL" id="FOQH01000003">
    <property type="protein sequence ID" value="SFH98255.1"/>
    <property type="molecule type" value="Genomic_DNA"/>
</dbReference>
<organism evidence="1 2">
    <name type="scientific">Albimonas pacifica</name>
    <dbReference type="NCBI Taxonomy" id="1114924"/>
    <lineage>
        <taxon>Bacteria</taxon>
        <taxon>Pseudomonadati</taxon>
        <taxon>Pseudomonadota</taxon>
        <taxon>Alphaproteobacteria</taxon>
        <taxon>Rhodobacterales</taxon>
        <taxon>Paracoccaceae</taxon>
        <taxon>Albimonas</taxon>
    </lineage>
</organism>
<proteinExistence type="predicted"/>
<evidence type="ECO:0000313" key="2">
    <source>
        <dbReference type="Proteomes" id="UP000199377"/>
    </source>
</evidence>
<sequence>MKRDAAASAQAGQGTGPLSAELAAFVQSGITVLIGASDLHGTPVAGFGFSCTVDAAAGELRVLVDPAGSAPLLAAVRAGGSVAASFTDLEHRSIQAKGARARIEAPTPRDLADYARQSRGHRDWLALAGFAPAFCTGFVRCDPQTAVVVVFAPEQAFRQTPGPGAGEAIHAFPDPLGRAERSA</sequence>
<dbReference type="OrthoDB" id="2618648at2"/>
<dbReference type="AlphaFoldDB" id="A0A1I3EGX3"/>
<protein>
    <recommendedName>
        <fullName evidence="3">Pyridoxamine 5'-phosphate oxidase putative domain-containing protein</fullName>
    </recommendedName>
</protein>
<gene>
    <name evidence="1" type="ORF">SAMN05216258_103374</name>
</gene>
<dbReference type="STRING" id="1114924.SAMN05216258_103374"/>
<dbReference type="Proteomes" id="UP000199377">
    <property type="component" value="Unassembled WGS sequence"/>
</dbReference>